<accession>A0ABD5WDB3</accession>
<organism evidence="1 2">
    <name type="scientific">Halobaculum lipolyticum</name>
    <dbReference type="NCBI Taxonomy" id="3032001"/>
    <lineage>
        <taxon>Archaea</taxon>
        <taxon>Methanobacteriati</taxon>
        <taxon>Methanobacteriota</taxon>
        <taxon>Stenosarchaea group</taxon>
        <taxon>Halobacteria</taxon>
        <taxon>Halobacteriales</taxon>
        <taxon>Haloferacaceae</taxon>
        <taxon>Halobaculum</taxon>
    </lineage>
</organism>
<proteinExistence type="predicted"/>
<keyword evidence="2" id="KW-1185">Reference proteome</keyword>
<protein>
    <submittedName>
        <fullName evidence="1">Uncharacterized protein</fullName>
    </submittedName>
</protein>
<evidence type="ECO:0000313" key="1">
    <source>
        <dbReference type="EMBL" id="MFC7069505.1"/>
    </source>
</evidence>
<sequence length="247" mass="27456">MPISLTVNRISGGQISPTMVSDSFTEERGELKRELKILDGLSRKNEQVLKGSIKYEQFTKIHNLSSKENQRSPVDGYSLMLESSHGVRLVESTADETINQEETDVSVEDIKEVDQVKFFVFDEYLILFGDNSKQRQAKKMLEELTGLSVEMVELDIDEIVAQFEDTASKSLSNVDEHTASATLVGDIDNMDLDPDTGEVTWAIGNYIFRNQALKVGVSAENNSIIVYNSPGQVIAAEAALEMAKVRN</sequence>
<comment type="caution">
    <text evidence="1">The sequence shown here is derived from an EMBL/GenBank/DDBJ whole genome shotgun (WGS) entry which is preliminary data.</text>
</comment>
<reference evidence="1 2" key="1">
    <citation type="journal article" date="2019" name="Int. J. Syst. Evol. Microbiol.">
        <title>The Global Catalogue of Microorganisms (GCM) 10K type strain sequencing project: providing services to taxonomists for standard genome sequencing and annotation.</title>
        <authorList>
            <consortium name="The Broad Institute Genomics Platform"/>
            <consortium name="The Broad Institute Genome Sequencing Center for Infectious Disease"/>
            <person name="Wu L."/>
            <person name="Ma J."/>
        </authorList>
    </citation>
    <scope>NUCLEOTIDE SEQUENCE [LARGE SCALE GENOMIC DNA]</scope>
    <source>
        <strain evidence="1 2">DT31</strain>
    </source>
</reference>
<evidence type="ECO:0000313" key="2">
    <source>
        <dbReference type="Proteomes" id="UP001596461"/>
    </source>
</evidence>
<dbReference type="RefSeq" id="WP_390210290.1">
    <property type="nucleotide sequence ID" value="NZ_JBHTAH010000005.1"/>
</dbReference>
<dbReference type="AlphaFoldDB" id="A0ABD5WDB3"/>
<dbReference type="Proteomes" id="UP001596461">
    <property type="component" value="Unassembled WGS sequence"/>
</dbReference>
<name>A0ABD5WDB3_9EURY</name>
<gene>
    <name evidence="1" type="ORF">ACFQL9_07625</name>
</gene>
<dbReference type="EMBL" id="JBHTAH010000005">
    <property type="protein sequence ID" value="MFC7069505.1"/>
    <property type="molecule type" value="Genomic_DNA"/>
</dbReference>